<dbReference type="AlphaFoldDB" id="A0AA87Z1I4"/>
<evidence type="ECO:0000313" key="6">
    <source>
        <dbReference type="EMBL" id="GMN48265.1"/>
    </source>
</evidence>
<dbReference type="EMBL" id="BTGU01000067">
    <property type="protein sequence ID" value="GMN56940.1"/>
    <property type="molecule type" value="Genomic_DNA"/>
</dbReference>
<gene>
    <name evidence="6" type="ORF">TIFTF001_017430</name>
    <name evidence="7" type="ORF">TIFTF001_026054</name>
    <name evidence="5" type="ORF">TIFTF001_043437</name>
    <name evidence="1" type="ORF">TIFTF001_045284</name>
    <name evidence="2" type="ORF">TIFTF001_045287</name>
    <name evidence="3" type="ORF">TIFTF001_045289</name>
    <name evidence="4" type="ORF">TIFTF001_045292</name>
</gene>
<dbReference type="EMBL" id="BTGU01003847">
    <property type="protein sequence ID" value="GMN20112.1"/>
    <property type="molecule type" value="Genomic_DNA"/>
</dbReference>
<comment type="caution">
    <text evidence="4">The sequence shown here is derived from an EMBL/GenBank/DDBJ whole genome shotgun (WGS) entry which is preliminary data.</text>
</comment>
<name>A0AA87Z1I4_FICCA</name>
<reference evidence="4" key="1">
    <citation type="submission" date="2023-07" db="EMBL/GenBank/DDBJ databases">
        <title>draft genome sequence of fig (Ficus carica).</title>
        <authorList>
            <person name="Takahashi T."/>
            <person name="Nishimura K."/>
        </authorList>
    </citation>
    <scope>NUCLEOTIDE SEQUENCE</scope>
</reference>
<dbReference type="Proteomes" id="UP001187192">
    <property type="component" value="Unassembled WGS sequence"/>
</dbReference>
<dbReference type="EMBL" id="BTGU01003850">
    <property type="protein sequence ID" value="GMN20146.1"/>
    <property type="molecule type" value="Genomic_DNA"/>
</dbReference>
<evidence type="ECO:0000313" key="2">
    <source>
        <dbReference type="EMBL" id="GMN20127.1"/>
    </source>
</evidence>
<dbReference type="EMBL" id="BTGU01003849">
    <property type="protein sequence ID" value="GMN20132.1"/>
    <property type="molecule type" value="Genomic_DNA"/>
</dbReference>
<evidence type="ECO:0000313" key="7">
    <source>
        <dbReference type="EMBL" id="GMN56940.1"/>
    </source>
</evidence>
<dbReference type="EMBL" id="BTGU01002797">
    <property type="protein sequence ID" value="GMN22023.1"/>
    <property type="molecule type" value="Genomic_DNA"/>
</dbReference>
<evidence type="ECO:0000313" key="5">
    <source>
        <dbReference type="EMBL" id="GMN22023.1"/>
    </source>
</evidence>
<dbReference type="EMBL" id="BTGU01000027">
    <property type="protein sequence ID" value="GMN48265.1"/>
    <property type="molecule type" value="Genomic_DNA"/>
</dbReference>
<protein>
    <submittedName>
        <fullName evidence="4">Uncharacterized protein</fullName>
    </submittedName>
</protein>
<keyword evidence="8" id="KW-1185">Reference proteome</keyword>
<organism evidence="4 8">
    <name type="scientific">Ficus carica</name>
    <name type="common">Common fig</name>
    <dbReference type="NCBI Taxonomy" id="3494"/>
    <lineage>
        <taxon>Eukaryota</taxon>
        <taxon>Viridiplantae</taxon>
        <taxon>Streptophyta</taxon>
        <taxon>Embryophyta</taxon>
        <taxon>Tracheophyta</taxon>
        <taxon>Spermatophyta</taxon>
        <taxon>Magnoliopsida</taxon>
        <taxon>eudicotyledons</taxon>
        <taxon>Gunneridae</taxon>
        <taxon>Pentapetalae</taxon>
        <taxon>rosids</taxon>
        <taxon>fabids</taxon>
        <taxon>Rosales</taxon>
        <taxon>Moraceae</taxon>
        <taxon>Ficeae</taxon>
        <taxon>Ficus</taxon>
    </lineage>
</organism>
<dbReference type="EMBL" id="BTGU01003848">
    <property type="protein sequence ID" value="GMN20127.1"/>
    <property type="molecule type" value="Genomic_DNA"/>
</dbReference>
<evidence type="ECO:0000313" key="8">
    <source>
        <dbReference type="Proteomes" id="UP001187192"/>
    </source>
</evidence>
<evidence type="ECO:0000313" key="1">
    <source>
        <dbReference type="EMBL" id="GMN20112.1"/>
    </source>
</evidence>
<sequence length="79" mass="8611">MGVSQKWLVHQGTLTLLTTGHCVSQEWLVHQASCLPHHAYVTLLASPLLTSPRQSLFTKACYPPSTGHSSAITSVWKPS</sequence>
<accession>A0AA87Z1I4</accession>
<proteinExistence type="predicted"/>
<evidence type="ECO:0000313" key="4">
    <source>
        <dbReference type="EMBL" id="GMN20146.1"/>
    </source>
</evidence>
<evidence type="ECO:0000313" key="3">
    <source>
        <dbReference type="EMBL" id="GMN20132.1"/>
    </source>
</evidence>